<evidence type="ECO:0000256" key="1">
    <source>
        <dbReference type="SAM" id="MobiDB-lite"/>
    </source>
</evidence>
<evidence type="ECO:0000313" key="3">
    <source>
        <dbReference type="Proteomes" id="UP001383192"/>
    </source>
</evidence>
<dbReference type="AlphaFoldDB" id="A0AAW0AR75"/>
<gene>
    <name evidence="2" type="ORF">VNI00_019125</name>
</gene>
<accession>A0AAW0AR75</accession>
<keyword evidence="3" id="KW-1185">Reference proteome</keyword>
<feature type="compositionally biased region" description="Low complexity" evidence="1">
    <location>
        <begin position="79"/>
        <end position="88"/>
    </location>
</feature>
<protein>
    <submittedName>
        <fullName evidence="2">Uncharacterized protein</fullName>
    </submittedName>
</protein>
<reference evidence="2 3" key="1">
    <citation type="submission" date="2024-01" db="EMBL/GenBank/DDBJ databases">
        <title>A draft genome for a cacao thread blight-causing isolate of Paramarasmius palmivorus.</title>
        <authorList>
            <person name="Baruah I.K."/>
            <person name="Bukari Y."/>
            <person name="Amoako-Attah I."/>
            <person name="Meinhardt L.W."/>
            <person name="Bailey B.A."/>
            <person name="Cohen S.P."/>
        </authorList>
    </citation>
    <scope>NUCLEOTIDE SEQUENCE [LARGE SCALE GENOMIC DNA]</scope>
    <source>
        <strain evidence="2 3">GH-12</strain>
    </source>
</reference>
<proteinExistence type="predicted"/>
<sequence length="164" mass="18478">MQQLLQLLHIWGLEIDPNYTTWRGAVRIKDSGSIEELYDNKEEFSNEPKSLPTKTNGTHSSHPISSLMNESMDIDSDDSSSTSSNCSSIKHSRSTTTIAIRKCKGLPDRDATAETRASKRLRSTKVVAEDVMTNTGRRKEENYTSRNREDYWRGCGRACSEQSA</sequence>
<evidence type="ECO:0000313" key="2">
    <source>
        <dbReference type="EMBL" id="KAK7015495.1"/>
    </source>
</evidence>
<feature type="region of interest" description="Disordered" evidence="1">
    <location>
        <begin position="39"/>
        <end position="95"/>
    </location>
</feature>
<feature type="compositionally biased region" description="Polar residues" evidence="1">
    <location>
        <begin position="52"/>
        <end position="69"/>
    </location>
</feature>
<organism evidence="2 3">
    <name type="scientific">Paramarasmius palmivorus</name>
    <dbReference type="NCBI Taxonomy" id="297713"/>
    <lineage>
        <taxon>Eukaryota</taxon>
        <taxon>Fungi</taxon>
        <taxon>Dikarya</taxon>
        <taxon>Basidiomycota</taxon>
        <taxon>Agaricomycotina</taxon>
        <taxon>Agaricomycetes</taxon>
        <taxon>Agaricomycetidae</taxon>
        <taxon>Agaricales</taxon>
        <taxon>Marasmiineae</taxon>
        <taxon>Marasmiaceae</taxon>
        <taxon>Paramarasmius</taxon>
    </lineage>
</organism>
<comment type="caution">
    <text evidence="2">The sequence shown here is derived from an EMBL/GenBank/DDBJ whole genome shotgun (WGS) entry which is preliminary data.</text>
</comment>
<name>A0AAW0AR75_9AGAR</name>
<dbReference type="Proteomes" id="UP001383192">
    <property type="component" value="Unassembled WGS sequence"/>
</dbReference>
<dbReference type="EMBL" id="JAYKXP010000320">
    <property type="protein sequence ID" value="KAK7015495.1"/>
    <property type="molecule type" value="Genomic_DNA"/>
</dbReference>